<accession>A0AAD0J135</accession>
<evidence type="ECO:0000313" key="2">
    <source>
        <dbReference type="EMBL" id="AWG30107.1"/>
    </source>
</evidence>
<evidence type="ECO:0000259" key="1">
    <source>
        <dbReference type="Pfam" id="PF02627"/>
    </source>
</evidence>
<organism evidence="2 3">
    <name type="scientific">Burkholderia cenocepacia</name>
    <dbReference type="NCBI Taxonomy" id="95486"/>
    <lineage>
        <taxon>Bacteria</taxon>
        <taxon>Pseudomonadati</taxon>
        <taxon>Pseudomonadota</taxon>
        <taxon>Betaproteobacteria</taxon>
        <taxon>Burkholderiales</taxon>
        <taxon>Burkholderiaceae</taxon>
        <taxon>Burkholderia</taxon>
        <taxon>Burkholderia cepacia complex</taxon>
    </lineage>
</organism>
<dbReference type="RefSeq" id="WP_006481455.1">
    <property type="nucleotide sequence ID" value="NZ_CADEUB010000019.1"/>
</dbReference>
<dbReference type="InterPro" id="IPR003779">
    <property type="entry name" value="CMD-like"/>
</dbReference>
<feature type="domain" description="Carboxymuconolactone decarboxylase-like" evidence="1">
    <location>
        <begin position="42"/>
        <end position="108"/>
    </location>
</feature>
<dbReference type="NCBIfam" id="TIGR00778">
    <property type="entry name" value="ahpD_dom"/>
    <property type="match status" value="1"/>
</dbReference>
<dbReference type="SUPFAM" id="SSF69118">
    <property type="entry name" value="AhpD-like"/>
    <property type="match status" value="1"/>
</dbReference>
<gene>
    <name evidence="2" type="ORF">B9Z07_14410</name>
</gene>
<proteinExistence type="predicted"/>
<evidence type="ECO:0000313" key="3">
    <source>
        <dbReference type="Proteomes" id="UP000244809"/>
    </source>
</evidence>
<protein>
    <submittedName>
        <fullName evidence="2">Alkylhydroperoxidase</fullName>
    </submittedName>
</protein>
<dbReference type="PANTHER" id="PTHR35446:SF3">
    <property type="entry name" value="CMD DOMAIN-CONTAINING PROTEIN"/>
    <property type="match status" value="1"/>
</dbReference>
<dbReference type="InterPro" id="IPR029032">
    <property type="entry name" value="AhpD-like"/>
</dbReference>
<dbReference type="AlphaFoldDB" id="A0AAD0J135"/>
<dbReference type="Proteomes" id="UP000244809">
    <property type="component" value="Chromosome 2"/>
</dbReference>
<dbReference type="GO" id="GO:0051920">
    <property type="term" value="F:peroxiredoxin activity"/>
    <property type="evidence" value="ECO:0007669"/>
    <property type="project" value="InterPro"/>
</dbReference>
<name>A0AAD0J135_9BURK</name>
<dbReference type="Gene3D" id="1.20.1290.10">
    <property type="entry name" value="AhpD-like"/>
    <property type="match status" value="1"/>
</dbReference>
<dbReference type="PANTHER" id="PTHR35446">
    <property type="entry name" value="SI:CH211-175M2.5"/>
    <property type="match status" value="1"/>
</dbReference>
<dbReference type="EMBL" id="CP021068">
    <property type="protein sequence ID" value="AWG30107.1"/>
    <property type="molecule type" value="Genomic_DNA"/>
</dbReference>
<dbReference type="Pfam" id="PF02627">
    <property type="entry name" value="CMD"/>
    <property type="match status" value="1"/>
</dbReference>
<sequence length="178" mass="18371">MSRLTTIRPEEATGATAEVFAKIKKAVGKVPNAYATIGTQSPEALGAALAFDAAVAASTLGKADIEVIKLTVSEYAGCDYCVAAHTLMGKLAGLTSDQMKQVRAGATTGDAARDALVAYVRTLVGTHGTVPVAVVDAVRAAGYTERQLIEISLAIASITFTNLVNRVNDTTLDFPAVA</sequence>
<reference evidence="2 3" key="1">
    <citation type="submission" date="2017-04" db="EMBL/GenBank/DDBJ databases">
        <title>Complete genome sequence of Burkholderia cenocepacia PC184 Midwest clone.</title>
        <authorList>
            <person name="Mulks M.H."/>
            <person name="Cooper V.S."/>
        </authorList>
    </citation>
    <scope>NUCLEOTIDE SEQUENCE [LARGE SCALE GENOMIC DNA]</scope>
    <source>
        <strain evidence="2 3">PC184 Mulks</strain>
    </source>
</reference>
<dbReference type="InterPro" id="IPR004675">
    <property type="entry name" value="AhpD_core"/>
</dbReference>